<name>A0A8S9R7M8_BRACR</name>
<evidence type="ECO:0008006" key="4">
    <source>
        <dbReference type="Google" id="ProtNLM"/>
    </source>
</evidence>
<accession>A0A8S9R7M8</accession>
<evidence type="ECO:0000256" key="1">
    <source>
        <dbReference type="SAM" id="SignalP"/>
    </source>
</evidence>
<proteinExistence type="predicted"/>
<dbReference type="EMBL" id="QGKX02000996">
    <property type="protein sequence ID" value="KAF3559611.1"/>
    <property type="molecule type" value="Genomic_DNA"/>
</dbReference>
<organism evidence="2 3">
    <name type="scientific">Brassica cretica</name>
    <name type="common">Mustard</name>
    <dbReference type="NCBI Taxonomy" id="69181"/>
    <lineage>
        <taxon>Eukaryota</taxon>
        <taxon>Viridiplantae</taxon>
        <taxon>Streptophyta</taxon>
        <taxon>Embryophyta</taxon>
        <taxon>Tracheophyta</taxon>
        <taxon>Spermatophyta</taxon>
        <taxon>Magnoliopsida</taxon>
        <taxon>eudicotyledons</taxon>
        <taxon>Gunneridae</taxon>
        <taxon>Pentapetalae</taxon>
        <taxon>rosids</taxon>
        <taxon>malvids</taxon>
        <taxon>Brassicales</taxon>
        <taxon>Brassicaceae</taxon>
        <taxon>Brassiceae</taxon>
        <taxon>Brassica</taxon>
    </lineage>
</organism>
<dbReference type="AlphaFoldDB" id="A0A8S9R7M8"/>
<comment type="caution">
    <text evidence="2">The sequence shown here is derived from an EMBL/GenBank/DDBJ whole genome shotgun (WGS) entry which is preliminary data.</text>
</comment>
<feature type="chain" id="PRO_5035915288" description="DUF1618 domain-containing protein" evidence="1">
    <location>
        <begin position="27"/>
        <end position="194"/>
    </location>
</feature>
<reference evidence="2" key="1">
    <citation type="submission" date="2019-12" db="EMBL/GenBank/DDBJ databases">
        <title>Genome sequencing and annotation of Brassica cretica.</title>
        <authorList>
            <person name="Studholme D.J."/>
            <person name="Sarris P."/>
        </authorList>
    </citation>
    <scope>NUCLEOTIDE SEQUENCE</scope>
    <source>
        <strain evidence="2">PFS-109/04</strain>
        <tissue evidence="2">Leaf</tissue>
    </source>
</reference>
<evidence type="ECO:0000313" key="2">
    <source>
        <dbReference type="EMBL" id="KAF3559611.1"/>
    </source>
</evidence>
<evidence type="ECO:0000313" key="3">
    <source>
        <dbReference type="Proteomes" id="UP000712600"/>
    </source>
</evidence>
<dbReference type="Proteomes" id="UP000712600">
    <property type="component" value="Unassembled WGS sequence"/>
</dbReference>
<protein>
    <recommendedName>
        <fullName evidence="4">DUF1618 domain-containing protein</fullName>
    </recommendedName>
</protein>
<keyword evidence="1" id="KW-0732">Signal</keyword>
<feature type="signal peptide" evidence="1">
    <location>
        <begin position="1"/>
        <end position="26"/>
    </location>
</feature>
<sequence>MTKSMSIYTLLMIILLISTGIPNGKAHCVVKPSVIAPEGICSILDGQDRILATVFAFRLKDMPAGNVTHMFSSSVWILPTWVNLIDEMEVDRDFPKLIALDDKQGIIYLIKGLNKNAKAVPYFHTNLVADQQLLYVTLTTSTKCQDTQDTKNTTISSTSRIYEDNQLALPSLAKTFSPLVNLQSAPTSTPIVDP</sequence>
<gene>
    <name evidence="2" type="ORF">F2Q69_00014647</name>
</gene>